<feature type="compositionally biased region" description="Low complexity" evidence="1">
    <location>
        <begin position="395"/>
        <end position="404"/>
    </location>
</feature>
<dbReference type="InterPro" id="IPR023606">
    <property type="entry name" value="CoA-Trfase_III_dom_1_sf"/>
</dbReference>
<evidence type="ECO:0000256" key="1">
    <source>
        <dbReference type="SAM" id="MobiDB-lite"/>
    </source>
</evidence>
<evidence type="ECO:0000313" key="2">
    <source>
        <dbReference type="EMBL" id="WSE32589.1"/>
    </source>
</evidence>
<dbReference type="InterPro" id="IPR003673">
    <property type="entry name" value="CoA-Trfase_fam_III"/>
</dbReference>
<evidence type="ECO:0000313" key="3">
    <source>
        <dbReference type="Proteomes" id="UP001330812"/>
    </source>
</evidence>
<dbReference type="PANTHER" id="PTHR48228:SF5">
    <property type="entry name" value="ALPHA-METHYLACYL-COA RACEMASE"/>
    <property type="match status" value="1"/>
</dbReference>
<proteinExistence type="predicted"/>
<gene>
    <name evidence="2" type="ORF">VSH64_10775</name>
</gene>
<dbReference type="RefSeq" id="WP_326835396.1">
    <property type="nucleotide sequence ID" value="NZ_CP142149.1"/>
</dbReference>
<accession>A0ABZ1IES1</accession>
<sequence length="411" mass="42326">MNSPDEVALWATSGAMAITGLRDGTPLVSTGRPATAVAQALRQIADRTEARTGVRPELPGVTLLGERAALTGFGRNGPRSIGGPFRILRTADGHLGISLPRASDRESVPALIGAAVPGEPWDSLAAWAYATPTAEAVGRCRVLDLAASAILKPEGSRDAAPVPVRITPGAARARVPERPRVVDLSSLWAGPLCAHLLWLGGAEVIKVESTRRPDGARGGNKEFYDLLHHGHAAVAFDFHAPADVDRLRALIASADLVIEASRPRALQRLGIRAEDHVAAGVGWLSITARGRASDTVGFGDDVACDAGLLAWAGEQPVPAADALADPLTGVTAAAVATEALLSTTSALVEVSMMDTAAAAAAHPPDDHRVVGHAGSWLVETATGLHPVLAPVSRRGPGPAAAAGADNHRYAP</sequence>
<dbReference type="Proteomes" id="UP001330812">
    <property type="component" value="Chromosome"/>
</dbReference>
<keyword evidence="3" id="KW-1185">Reference proteome</keyword>
<dbReference type="EMBL" id="CP142149">
    <property type="protein sequence ID" value="WSE32589.1"/>
    <property type="molecule type" value="Genomic_DNA"/>
</dbReference>
<protein>
    <submittedName>
        <fullName evidence="2">CoA transferase</fullName>
    </submittedName>
</protein>
<keyword evidence="2" id="KW-0808">Transferase</keyword>
<dbReference type="SUPFAM" id="SSF89796">
    <property type="entry name" value="CoA-transferase family III (CaiB/BaiF)"/>
    <property type="match status" value="1"/>
</dbReference>
<name>A0ABZ1IES1_9PSEU</name>
<reference evidence="2 3" key="1">
    <citation type="journal article" date="2015" name="Int. J. Syst. Evol. Microbiol.">
        <title>Amycolatopsis rhabdoformis sp. nov., an actinomycete isolated from a tropical forest soil.</title>
        <authorList>
            <person name="Souza W.R."/>
            <person name="Silva R.E."/>
            <person name="Goodfellow M."/>
            <person name="Busarakam K."/>
            <person name="Figueiro F.S."/>
            <person name="Ferreira D."/>
            <person name="Rodrigues-Filho E."/>
            <person name="Moraes L.A.B."/>
            <person name="Zucchi T.D."/>
        </authorList>
    </citation>
    <scope>NUCLEOTIDE SEQUENCE [LARGE SCALE GENOMIC DNA]</scope>
    <source>
        <strain evidence="2 3">NCIMB 14900</strain>
    </source>
</reference>
<organism evidence="2 3">
    <name type="scientific">Amycolatopsis rhabdoformis</name>
    <dbReference type="NCBI Taxonomy" id="1448059"/>
    <lineage>
        <taxon>Bacteria</taxon>
        <taxon>Bacillati</taxon>
        <taxon>Actinomycetota</taxon>
        <taxon>Actinomycetes</taxon>
        <taxon>Pseudonocardiales</taxon>
        <taxon>Pseudonocardiaceae</taxon>
        <taxon>Amycolatopsis</taxon>
    </lineage>
</organism>
<feature type="region of interest" description="Disordered" evidence="1">
    <location>
        <begin position="390"/>
        <end position="411"/>
    </location>
</feature>
<dbReference type="GO" id="GO:0016779">
    <property type="term" value="F:nucleotidyltransferase activity"/>
    <property type="evidence" value="ECO:0007669"/>
    <property type="project" value="UniProtKB-KW"/>
</dbReference>
<dbReference type="InterPro" id="IPR050509">
    <property type="entry name" value="CoA-transferase_III"/>
</dbReference>
<dbReference type="Pfam" id="PF02515">
    <property type="entry name" value="CoA_transf_3"/>
    <property type="match status" value="1"/>
</dbReference>
<dbReference type="Gene3D" id="3.40.50.10540">
    <property type="entry name" value="Crotonobetainyl-coa:carnitine coa-transferase, domain 1"/>
    <property type="match status" value="1"/>
</dbReference>
<keyword evidence="2" id="KW-0548">Nucleotidyltransferase</keyword>
<dbReference type="PANTHER" id="PTHR48228">
    <property type="entry name" value="SUCCINYL-COA--D-CITRAMALATE COA-TRANSFERASE"/>
    <property type="match status" value="1"/>
</dbReference>